<dbReference type="EMBL" id="CAJFDH010000001">
    <property type="protein sequence ID" value="CAD5206070.1"/>
    <property type="molecule type" value="Genomic_DNA"/>
</dbReference>
<feature type="compositionally biased region" description="Acidic residues" evidence="5">
    <location>
        <begin position="200"/>
        <end position="220"/>
    </location>
</feature>
<dbReference type="AlphaFoldDB" id="A0A811JRL3"/>
<dbReference type="SMART" id="SM00543">
    <property type="entry name" value="MIF4G"/>
    <property type="match status" value="1"/>
</dbReference>
<feature type="coiled-coil region" evidence="4">
    <location>
        <begin position="277"/>
        <end position="304"/>
    </location>
</feature>
<comment type="caution">
    <text evidence="7">The sequence shown here is derived from an EMBL/GenBank/DDBJ whole genome shotgun (WGS) entry which is preliminary data.</text>
</comment>
<dbReference type="OrthoDB" id="10260961at2759"/>
<comment type="similarity">
    <text evidence="2">Belongs to the CWC22 family.</text>
</comment>
<name>A0A811JRL3_9BILA</name>
<feature type="region of interest" description="Disordered" evidence="5">
    <location>
        <begin position="54"/>
        <end position="88"/>
    </location>
</feature>
<feature type="domain" description="MI" evidence="6">
    <location>
        <begin position="603"/>
        <end position="720"/>
    </location>
</feature>
<evidence type="ECO:0000256" key="3">
    <source>
        <dbReference type="ARBA" id="ARBA00023242"/>
    </source>
</evidence>
<dbReference type="InterPro" id="IPR016024">
    <property type="entry name" value="ARM-type_fold"/>
</dbReference>
<evidence type="ECO:0000256" key="1">
    <source>
        <dbReference type="ARBA" id="ARBA00004604"/>
    </source>
</evidence>
<evidence type="ECO:0000259" key="6">
    <source>
        <dbReference type="PROSITE" id="PS51366"/>
    </source>
</evidence>
<dbReference type="Pfam" id="PF02847">
    <property type="entry name" value="MA3"/>
    <property type="match status" value="1"/>
</dbReference>
<dbReference type="GO" id="GO:0005730">
    <property type="term" value="C:nucleolus"/>
    <property type="evidence" value="ECO:0007669"/>
    <property type="project" value="UniProtKB-SubCell"/>
</dbReference>
<comment type="subcellular location">
    <subcellularLocation>
        <location evidence="1">Nucleus</location>
        <location evidence="1">Nucleolus</location>
    </subcellularLocation>
</comment>
<keyword evidence="3" id="KW-0539">Nucleus</keyword>
<evidence type="ECO:0000313" key="8">
    <source>
        <dbReference type="Proteomes" id="UP000614601"/>
    </source>
</evidence>
<feature type="region of interest" description="Disordered" evidence="5">
    <location>
        <begin position="1"/>
        <end position="26"/>
    </location>
</feature>
<accession>A0A811JRL3</accession>
<feature type="compositionally biased region" description="Basic and acidic residues" evidence="5">
    <location>
        <begin position="65"/>
        <end position="88"/>
    </location>
</feature>
<sequence length="805" mass="92465">MADRDFSGLLHLQNNRKRQRKEKRQLKKIVKKAFSSHKKVEDVIKSEFESKRKKLKEKTKKTKKDKSLSKEVESFHEQARKERMKRLEEELEDDEKEIRRLSKKLGYNKRKSASAPEVIAKEGLDCLWDVCEDEKRAELAKNEKEDLAKITAEDADIDDINLGDSDDEKMVPKKKVRKLDTSAVEKLLGDLEGDLAALDDSTEDEAEDMDEYDDEDDEEIVGLNDGDADFDHQEFDDELDDEGDLGDDENDEFVEDDDNPRVSEDIYGRKIDARTGKLLEKIDVNKAAEKLRQLEEESGLSKEAKLQLTKQIRSIVNRLNEGTLVNSIKTLTDLYNSNPRNDVKEMVYEVFSKAVFTAFALTDRLLIEYSAFLSLVHQLISTDISAHLVEKFTLNYLDQLSKAEDESASKVLRNVTIVFAQLYNFKVIKAAFVFELLDRLRKMENPLGFNLVGDMFTYAGNSLRKKETSLLSAFISRLQEQVASMDKDVKDDPRISYLVEDFLQIKGNKLAKYTEKFDSSFLDHFQKVVKGLTKKSDPVTELGFSVTDVLNVKEKGRWWVVGSAFNRITVDKDTTTTVAITSGLNKFDKSLLSLAEKLKLKTDIRKTIFCTAMSATNVVDAFEKLLKLTTKNDKQGREVIYILFVCAMNEKVYNPFYGAVIERFCGHKKTFKLTAQFAVWDKIKELADTKPKQRSNLAYLIADMIRLECVQLSALKTVNFAMMDPVISTFLKRLLFRLFVKSKDSDLEDIFRPVVENSRYELLSQGLQLFFEVNLKPKEDFAESPELDIFLKRLSTVRSLWGRAL</sequence>
<dbReference type="InterPro" id="IPR050781">
    <property type="entry name" value="CWC22_splicing_factor"/>
</dbReference>
<evidence type="ECO:0000256" key="4">
    <source>
        <dbReference type="SAM" id="Coils"/>
    </source>
</evidence>
<dbReference type="Pfam" id="PF02854">
    <property type="entry name" value="MIF4G"/>
    <property type="match status" value="1"/>
</dbReference>
<dbReference type="PANTHER" id="PTHR18034">
    <property type="entry name" value="CELL CYCLE CONTROL PROTEIN CWF22-RELATED"/>
    <property type="match status" value="1"/>
</dbReference>
<feature type="compositionally biased region" description="Basic residues" evidence="5">
    <location>
        <begin position="54"/>
        <end position="64"/>
    </location>
</feature>
<feature type="compositionally biased region" description="Acidic residues" evidence="5">
    <location>
        <begin position="234"/>
        <end position="258"/>
    </location>
</feature>
<dbReference type="InterPro" id="IPR003890">
    <property type="entry name" value="MIF4G-like_typ-3"/>
</dbReference>
<dbReference type="PANTHER" id="PTHR18034:SF4">
    <property type="entry name" value="NUCLEOLAR MIF4G DOMAIN-CONTAINING PROTEIN 1"/>
    <property type="match status" value="1"/>
</dbReference>
<feature type="compositionally biased region" description="Acidic residues" evidence="5">
    <location>
        <begin position="153"/>
        <end position="167"/>
    </location>
</feature>
<dbReference type="Proteomes" id="UP000783686">
    <property type="component" value="Unassembled WGS sequence"/>
</dbReference>
<keyword evidence="8" id="KW-1185">Reference proteome</keyword>
<feature type="region of interest" description="Disordered" evidence="5">
    <location>
        <begin position="193"/>
        <end position="262"/>
    </location>
</feature>
<dbReference type="Gene3D" id="1.25.40.180">
    <property type="match status" value="1"/>
</dbReference>
<evidence type="ECO:0000256" key="2">
    <source>
        <dbReference type="ARBA" id="ARBA00006856"/>
    </source>
</evidence>
<dbReference type="EMBL" id="CAJFCW020000001">
    <property type="protein sequence ID" value="CAG9080382.1"/>
    <property type="molecule type" value="Genomic_DNA"/>
</dbReference>
<proteinExistence type="inferred from homology"/>
<feature type="compositionally biased region" description="Basic residues" evidence="5">
    <location>
        <begin position="14"/>
        <end position="26"/>
    </location>
</feature>
<dbReference type="SMART" id="SM00544">
    <property type="entry name" value="MA3"/>
    <property type="match status" value="1"/>
</dbReference>
<feature type="compositionally biased region" description="Basic and acidic residues" evidence="5">
    <location>
        <begin position="141"/>
        <end position="152"/>
    </location>
</feature>
<evidence type="ECO:0000256" key="5">
    <source>
        <dbReference type="SAM" id="MobiDB-lite"/>
    </source>
</evidence>
<protein>
    <recommendedName>
        <fullName evidence="6">MI domain-containing protein</fullName>
    </recommendedName>
</protein>
<gene>
    <name evidence="7" type="ORF">BOKJ2_LOCUS754</name>
</gene>
<dbReference type="GO" id="GO:0042274">
    <property type="term" value="P:ribosomal small subunit biogenesis"/>
    <property type="evidence" value="ECO:0007669"/>
    <property type="project" value="TreeGrafter"/>
</dbReference>
<dbReference type="SUPFAM" id="SSF48371">
    <property type="entry name" value="ARM repeat"/>
    <property type="match status" value="1"/>
</dbReference>
<evidence type="ECO:0000313" key="7">
    <source>
        <dbReference type="EMBL" id="CAD5206070.1"/>
    </source>
</evidence>
<keyword evidence="4" id="KW-0175">Coiled coil</keyword>
<dbReference type="PROSITE" id="PS51366">
    <property type="entry name" value="MI"/>
    <property type="match status" value="1"/>
</dbReference>
<reference evidence="7" key="1">
    <citation type="submission" date="2020-09" db="EMBL/GenBank/DDBJ databases">
        <authorList>
            <person name="Kikuchi T."/>
        </authorList>
    </citation>
    <scope>NUCLEOTIDE SEQUENCE</scope>
    <source>
        <strain evidence="7">SH1</strain>
    </source>
</reference>
<dbReference type="InterPro" id="IPR003891">
    <property type="entry name" value="Initiation_fac_eIF4g_MI"/>
</dbReference>
<dbReference type="GO" id="GO:0003723">
    <property type="term" value="F:RNA binding"/>
    <property type="evidence" value="ECO:0007669"/>
    <property type="project" value="InterPro"/>
</dbReference>
<organism evidence="7 8">
    <name type="scientific">Bursaphelenchus okinawaensis</name>
    <dbReference type="NCBI Taxonomy" id="465554"/>
    <lineage>
        <taxon>Eukaryota</taxon>
        <taxon>Metazoa</taxon>
        <taxon>Ecdysozoa</taxon>
        <taxon>Nematoda</taxon>
        <taxon>Chromadorea</taxon>
        <taxon>Rhabditida</taxon>
        <taxon>Tylenchina</taxon>
        <taxon>Tylenchomorpha</taxon>
        <taxon>Aphelenchoidea</taxon>
        <taxon>Aphelenchoididae</taxon>
        <taxon>Bursaphelenchus</taxon>
    </lineage>
</organism>
<dbReference type="Proteomes" id="UP000614601">
    <property type="component" value="Unassembled WGS sequence"/>
</dbReference>
<feature type="region of interest" description="Disordered" evidence="5">
    <location>
        <begin position="141"/>
        <end position="167"/>
    </location>
</feature>